<dbReference type="InterPro" id="IPR032675">
    <property type="entry name" value="LRR_dom_sf"/>
</dbReference>
<evidence type="ECO:0000256" key="2">
    <source>
        <dbReference type="ARBA" id="ARBA00022729"/>
    </source>
</evidence>
<dbReference type="InterPro" id="IPR001611">
    <property type="entry name" value="Leu-rich_rpt"/>
</dbReference>
<dbReference type="Pfam" id="PF13855">
    <property type="entry name" value="LRR_8"/>
    <property type="match status" value="2"/>
</dbReference>
<dbReference type="SUPFAM" id="SSF52058">
    <property type="entry name" value="L domain-like"/>
    <property type="match status" value="1"/>
</dbReference>
<dbReference type="PRINTS" id="PR00019">
    <property type="entry name" value="LEURICHRPT"/>
</dbReference>
<dbReference type="STRING" id="300112.A0A4S2KHM2"/>
<keyword evidence="4" id="KW-1133">Transmembrane helix</keyword>
<proteinExistence type="predicted"/>
<evidence type="ECO:0000256" key="4">
    <source>
        <dbReference type="SAM" id="Phobius"/>
    </source>
</evidence>
<sequence>RPQYTTVSCPVKTKRRRSRIANAKTLRESDNVGRRARRLLYVMTQAVQAVRAATWLVVLVLDVVALGVARAGWCPSLCVCDTWYDLQHASCTGRHLYSIHTGAPSDVQALDLSNNSISVLNNYELAEAGLTELKYLNLSVNAISEIGLNAFDGLSELTVLDLSRNHLYYLLSDIFVPAKSLRILRLSKNNFNSHVPRLECPWLTELTLDSCRISHVPEDMFDGLPHLRTLDLSNNLMIQLDTVALKPLPFLRRLLIEGNPWSCDKLTRDLQVYLTHRNIQYYAVCEKSVEPKKFEKMIVYNPRIKHEKHRPLITSNTKKNVTKKHPVPTSTHKNTVAHVNATDEVNFTKTFNSVLPYWFLAAGFLLGASCGMFTCYVWLTRKISCCRGCRRQSNNDAQRVSLLQNLWQFEDSAVNDNAISYPDTPPPPYREVMLRPGLYRNASGLQQI</sequence>
<keyword evidence="4" id="KW-0812">Transmembrane</keyword>
<keyword evidence="3" id="KW-0677">Repeat</keyword>
<comment type="caution">
    <text evidence="5">The sequence shown here is derived from an EMBL/GenBank/DDBJ whole genome shotgun (WGS) entry which is preliminary data.</text>
</comment>
<evidence type="ECO:0008006" key="7">
    <source>
        <dbReference type="Google" id="ProtNLM"/>
    </source>
</evidence>
<dbReference type="GO" id="GO:0005886">
    <property type="term" value="C:plasma membrane"/>
    <property type="evidence" value="ECO:0007669"/>
    <property type="project" value="TreeGrafter"/>
</dbReference>
<name>A0A4S2KHM2_9HYME</name>
<dbReference type="InterPro" id="IPR050541">
    <property type="entry name" value="LRR_TM_domain-containing"/>
</dbReference>
<dbReference type="AlphaFoldDB" id="A0A4S2KHM2"/>
<reference evidence="5 6" key="1">
    <citation type="journal article" date="2019" name="Philos. Trans. R. Soc. Lond., B, Biol. Sci.">
        <title>Ant behaviour and brain gene expression of defending hosts depend on the ecological success of the intruding social parasite.</title>
        <authorList>
            <person name="Kaur R."/>
            <person name="Stoldt M."/>
            <person name="Jongepier E."/>
            <person name="Feldmeyer B."/>
            <person name="Menzel F."/>
            <person name="Bornberg-Bauer E."/>
            <person name="Foitzik S."/>
        </authorList>
    </citation>
    <scope>NUCLEOTIDE SEQUENCE [LARGE SCALE GENOMIC DNA]</scope>
    <source>
        <tissue evidence="5">Whole body</tissue>
    </source>
</reference>
<dbReference type="SMART" id="SM00369">
    <property type="entry name" value="LRR_TYP"/>
    <property type="match status" value="4"/>
</dbReference>
<keyword evidence="6" id="KW-1185">Reference proteome</keyword>
<feature type="non-terminal residue" evidence="5">
    <location>
        <position position="1"/>
    </location>
</feature>
<organism evidence="5 6">
    <name type="scientific">Temnothorax longispinosus</name>
    <dbReference type="NCBI Taxonomy" id="300112"/>
    <lineage>
        <taxon>Eukaryota</taxon>
        <taxon>Metazoa</taxon>
        <taxon>Ecdysozoa</taxon>
        <taxon>Arthropoda</taxon>
        <taxon>Hexapoda</taxon>
        <taxon>Insecta</taxon>
        <taxon>Pterygota</taxon>
        <taxon>Neoptera</taxon>
        <taxon>Endopterygota</taxon>
        <taxon>Hymenoptera</taxon>
        <taxon>Apocrita</taxon>
        <taxon>Aculeata</taxon>
        <taxon>Formicoidea</taxon>
        <taxon>Formicidae</taxon>
        <taxon>Myrmicinae</taxon>
        <taxon>Temnothorax</taxon>
    </lineage>
</organism>
<protein>
    <recommendedName>
        <fullName evidence="7">Immunoglobulin superfamily member 10</fullName>
    </recommendedName>
</protein>
<dbReference type="EMBL" id="QBLH01002286">
    <property type="protein sequence ID" value="TGZ48972.1"/>
    <property type="molecule type" value="Genomic_DNA"/>
</dbReference>
<dbReference type="PANTHER" id="PTHR24369">
    <property type="entry name" value="ANTIGEN BSP, PUTATIVE-RELATED"/>
    <property type="match status" value="1"/>
</dbReference>
<dbReference type="PANTHER" id="PTHR24369:SF210">
    <property type="entry name" value="CHAOPTIN-RELATED"/>
    <property type="match status" value="1"/>
</dbReference>
<feature type="transmembrane region" description="Helical" evidence="4">
    <location>
        <begin position="357"/>
        <end position="379"/>
    </location>
</feature>
<dbReference type="Proteomes" id="UP000310200">
    <property type="component" value="Unassembled WGS sequence"/>
</dbReference>
<accession>A0A4S2KHM2</accession>
<keyword evidence="1" id="KW-0433">Leucine-rich repeat</keyword>
<evidence type="ECO:0000256" key="3">
    <source>
        <dbReference type="ARBA" id="ARBA00022737"/>
    </source>
</evidence>
<dbReference type="Gene3D" id="3.80.10.10">
    <property type="entry name" value="Ribonuclease Inhibitor"/>
    <property type="match status" value="2"/>
</dbReference>
<dbReference type="InterPro" id="IPR003591">
    <property type="entry name" value="Leu-rich_rpt_typical-subtyp"/>
</dbReference>
<gene>
    <name evidence="5" type="ORF">DBV15_03408</name>
</gene>
<evidence type="ECO:0000313" key="5">
    <source>
        <dbReference type="EMBL" id="TGZ48972.1"/>
    </source>
</evidence>
<keyword evidence="4" id="KW-0472">Membrane</keyword>
<evidence type="ECO:0000313" key="6">
    <source>
        <dbReference type="Proteomes" id="UP000310200"/>
    </source>
</evidence>
<evidence type="ECO:0000256" key="1">
    <source>
        <dbReference type="ARBA" id="ARBA00022614"/>
    </source>
</evidence>
<keyword evidence="2" id="KW-0732">Signal</keyword>